<name>A0A9Q9IE39_9ACTN</name>
<protein>
    <submittedName>
        <fullName evidence="2">Helix-turn-helix transcriptional regulator</fullName>
    </submittedName>
</protein>
<accession>A0A9Q9IE39</accession>
<dbReference type="SMART" id="SM00530">
    <property type="entry name" value="HTH_XRE"/>
    <property type="match status" value="1"/>
</dbReference>
<dbReference type="EMBL" id="CP073767">
    <property type="protein sequence ID" value="UWZ54362.1"/>
    <property type="molecule type" value="Genomic_DNA"/>
</dbReference>
<dbReference type="Gene3D" id="1.10.260.40">
    <property type="entry name" value="lambda repressor-like DNA-binding domains"/>
    <property type="match status" value="1"/>
</dbReference>
<keyword evidence="3" id="KW-1185">Reference proteome</keyword>
<dbReference type="InterPro" id="IPR043917">
    <property type="entry name" value="DUF5753"/>
</dbReference>
<dbReference type="InterPro" id="IPR010982">
    <property type="entry name" value="Lambda_DNA-bd_dom_sf"/>
</dbReference>
<dbReference type="GO" id="GO:0003677">
    <property type="term" value="F:DNA binding"/>
    <property type="evidence" value="ECO:0007669"/>
    <property type="project" value="InterPro"/>
</dbReference>
<dbReference type="Proteomes" id="UP001058003">
    <property type="component" value="Chromosome"/>
</dbReference>
<dbReference type="Pfam" id="PF19054">
    <property type="entry name" value="DUF5753"/>
    <property type="match status" value="1"/>
</dbReference>
<reference evidence="2" key="1">
    <citation type="submission" date="2021-04" db="EMBL/GenBank/DDBJ databases">
        <title>Dactylosporangium aurantiacum NRRL B-8018 full assembly.</title>
        <authorList>
            <person name="Hartkoorn R.C."/>
            <person name="Beaudoing E."/>
            <person name="Hot D."/>
        </authorList>
    </citation>
    <scope>NUCLEOTIDE SEQUENCE</scope>
    <source>
        <strain evidence="2">NRRL B-8018</strain>
    </source>
</reference>
<dbReference type="InterPro" id="IPR001387">
    <property type="entry name" value="Cro/C1-type_HTH"/>
</dbReference>
<dbReference type="PROSITE" id="PS50943">
    <property type="entry name" value="HTH_CROC1"/>
    <property type="match status" value="1"/>
</dbReference>
<evidence type="ECO:0000313" key="2">
    <source>
        <dbReference type="EMBL" id="UWZ54362.1"/>
    </source>
</evidence>
<sequence>MEALDVMAASENTPAVARRTVRLAIKDARTAKGLTQTQVAEAMEWSLSKVMRIESGEVTISQNDLRPLLAYLGVREKSRVDDLVQAAKASKQRRQWWDQPKFAGLLTPAMKQWFSYEVEATSMRIFCAVYFPGFLQTPDFARSMVAFFNDELTEAEIAARIETRALRRQGLAARKVKPNAQVLLDQSVLLRTMGQPEMLGRQLSDLLSAIEEGWVTARVMPFTHPSPGIGNWEIFYLGAEDLEHAVLYRENSTKDEIIDDEAGLLRHLSQWDKMWHGSFDEVASRKMIETHMTAHLGNGNAPQG</sequence>
<feature type="domain" description="HTH cro/C1-type" evidence="1">
    <location>
        <begin position="25"/>
        <end position="83"/>
    </location>
</feature>
<dbReference type="AlphaFoldDB" id="A0A9Q9IE39"/>
<dbReference type="SUPFAM" id="SSF47413">
    <property type="entry name" value="lambda repressor-like DNA-binding domains"/>
    <property type="match status" value="1"/>
</dbReference>
<evidence type="ECO:0000313" key="3">
    <source>
        <dbReference type="Proteomes" id="UP001058003"/>
    </source>
</evidence>
<organism evidence="2 3">
    <name type="scientific">Dactylosporangium aurantiacum</name>
    <dbReference type="NCBI Taxonomy" id="35754"/>
    <lineage>
        <taxon>Bacteria</taxon>
        <taxon>Bacillati</taxon>
        <taxon>Actinomycetota</taxon>
        <taxon>Actinomycetes</taxon>
        <taxon>Micromonosporales</taxon>
        <taxon>Micromonosporaceae</taxon>
        <taxon>Dactylosporangium</taxon>
    </lineage>
</organism>
<dbReference type="KEGG" id="daur:Daura_49285"/>
<proteinExistence type="predicted"/>
<dbReference type="Pfam" id="PF13560">
    <property type="entry name" value="HTH_31"/>
    <property type="match status" value="1"/>
</dbReference>
<dbReference type="RefSeq" id="WP_162189904.1">
    <property type="nucleotide sequence ID" value="NZ_CP073767.1"/>
</dbReference>
<gene>
    <name evidence="2" type="ORF">Daura_49285</name>
</gene>
<evidence type="ECO:0000259" key="1">
    <source>
        <dbReference type="PROSITE" id="PS50943"/>
    </source>
</evidence>
<dbReference type="CDD" id="cd00093">
    <property type="entry name" value="HTH_XRE"/>
    <property type="match status" value="1"/>
</dbReference>